<dbReference type="Pfam" id="PF20736">
    <property type="entry name" value="Glyco_hydro127M"/>
    <property type="match status" value="1"/>
</dbReference>
<dbReference type="AlphaFoldDB" id="A0A916RR25"/>
<dbReference type="Proteomes" id="UP000648801">
    <property type="component" value="Unassembled WGS sequence"/>
</dbReference>
<comment type="caution">
    <text evidence="3">The sequence shown here is derived from an EMBL/GenBank/DDBJ whole genome shotgun (WGS) entry which is preliminary data.</text>
</comment>
<dbReference type="InterPro" id="IPR049046">
    <property type="entry name" value="Beta-AFase-like_GH127_middle"/>
</dbReference>
<protein>
    <recommendedName>
        <fullName evidence="5">DUF1680 family protein</fullName>
    </recommendedName>
</protein>
<keyword evidence="4" id="KW-1185">Reference proteome</keyword>
<dbReference type="EMBL" id="BMJB01000001">
    <property type="protein sequence ID" value="GGA62992.1"/>
    <property type="molecule type" value="Genomic_DNA"/>
</dbReference>
<dbReference type="PANTHER" id="PTHR43465:SF2">
    <property type="entry name" value="DUF1680 DOMAIN PROTEIN (AFU_ORTHOLOGUE AFUA_1G08910)"/>
    <property type="match status" value="1"/>
</dbReference>
<dbReference type="InterPro" id="IPR012878">
    <property type="entry name" value="Beta-AFase-like_GH127_cat"/>
</dbReference>
<proteinExistence type="predicted"/>
<feature type="domain" description="Non-reducing end beta-L-arabinofuranosidase-like GH127 middle" evidence="2">
    <location>
        <begin position="433"/>
        <end position="529"/>
    </location>
</feature>
<name>A0A916RR25_9BACT</name>
<evidence type="ECO:0000259" key="1">
    <source>
        <dbReference type="Pfam" id="PF07944"/>
    </source>
</evidence>
<sequence>MNPECDGNSTHLSVLDRRQFLQLGAAGAAFLFAQGVHAAEGAPATSTHGAFVELAPGAVEPQGWLRNYLSRQAAQLGSQLPDISWPFSASYWDGLEQGPSWWPWEQRAYWIDGATRLAIVMRDTALLQKTQIPILFTLQHTKANGYLGPAFFENPVGDEHRWPQLVFFRSLMACAEAHVGPVGIVEAMQRHYLNDPADYGLPERNITNLEPMLWCYGQTGNTKLLALAEDSWRRYLAQVAAKPDSGDLGEARVFAGGPIHAHGVTYAETAKLPAILYMYTGNPEYLRFALAAQQRIFSHHMLVDGIPSTSEWFRTRTSLDSHETCDIVDHTWGWGYMLQATGDGRWGDRIERACFNAGPGAIRNDWKALQYFSCPNQFLATEKSDHNVMEHGGYMMAYQPNPGRRTACCGGNVHRLYPNYVSRMWMRSANGGLAATLYGPSTVRTTVGFERTPVEIVQTTDYPFRDSIAFKFEGQHEARFPLSLRIPAWCRHPQLRMNGELVAITPRNGFVTLDRLFHPGDTLTLTLPMELGRTSWPYGGVALERGPLVFSLPIQEDWSTFTVPDYSTAAFPGYNANPAGSWNYALVLGSEALENQVKVEQSTEELADDPWSHPAVTLSVAARKVEGYTLQDRTNQSDQLFTPPLPDLAFAQVDSETEKITLVPYGATHLRVTIFPEIAS</sequence>
<evidence type="ECO:0000313" key="3">
    <source>
        <dbReference type="EMBL" id="GGA62992.1"/>
    </source>
</evidence>
<dbReference type="RefSeq" id="WP_188758452.1">
    <property type="nucleotide sequence ID" value="NZ_BMJB01000001.1"/>
</dbReference>
<organism evidence="3 4">
    <name type="scientific">Edaphobacter acidisoli</name>
    <dbReference type="NCBI Taxonomy" id="2040573"/>
    <lineage>
        <taxon>Bacteria</taxon>
        <taxon>Pseudomonadati</taxon>
        <taxon>Acidobacteriota</taxon>
        <taxon>Terriglobia</taxon>
        <taxon>Terriglobales</taxon>
        <taxon>Acidobacteriaceae</taxon>
        <taxon>Edaphobacter</taxon>
    </lineage>
</organism>
<dbReference type="InterPro" id="IPR049174">
    <property type="entry name" value="Beta-AFase-like"/>
</dbReference>
<dbReference type="Pfam" id="PF07944">
    <property type="entry name" value="Beta-AFase-like_GH127_cat"/>
    <property type="match status" value="1"/>
</dbReference>
<dbReference type="PANTHER" id="PTHR43465">
    <property type="entry name" value="DUF1680 DOMAIN PROTEIN (AFU_ORTHOLOGUE AFUA_1G08910)"/>
    <property type="match status" value="1"/>
</dbReference>
<dbReference type="PROSITE" id="PS51318">
    <property type="entry name" value="TAT"/>
    <property type="match status" value="1"/>
</dbReference>
<dbReference type="SUPFAM" id="SSF48208">
    <property type="entry name" value="Six-hairpin glycosidases"/>
    <property type="match status" value="1"/>
</dbReference>
<gene>
    <name evidence="3" type="ORF">GCM10011507_13240</name>
</gene>
<evidence type="ECO:0000259" key="2">
    <source>
        <dbReference type="Pfam" id="PF20736"/>
    </source>
</evidence>
<accession>A0A916RR25</accession>
<evidence type="ECO:0000313" key="4">
    <source>
        <dbReference type="Proteomes" id="UP000648801"/>
    </source>
</evidence>
<dbReference type="InterPro" id="IPR008928">
    <property type="entry name" value="6-hairpin_glycosidase_sf"/>
</dbReference>
<reference evidence="3" key="2">
    <citation type="submission" date="2020-09" db="EMBL/GenBank/DDBJ databases">
        <authorList>
            <person name="Sun Q."/>
            <person name="Zhou Y."/>
        </authorList>
    </citation>
    <scope>NUCLEOTIDE SEQUENCE</scope>
    <source>
        <strain evidence="3">CGMCC 1.15447</strain>
    </source>
</reference>
<dbReference type="InterPro" id="IPR006311">
    <property type="entry name" value="TAT_signal"/>
</dbReference>
<evidence type="ECO:0008006" key="5">
    <source>
        <dbReference type="Google" id="ProtNLM"/>
    </source>
</evidence>
<feature type="domain" description="Non-reducing end beta-L-arabinofuranosidase-like GH127 catalytic" evidence="1">
    <location>
        <begin position="197"/>
        <end position="419"/>
    </location>
</feature>
<reference evidence="3" key="1">
    <citation type="journal article" date="2014" name="Int. J. Syst. Evol. Microbiol.">
        <title>Complete genome sequence of Corynebacterium casei LMG S-19264T (=DSM 44701T), isolated from a smear-ripened cheese.</title>
        <authorList>
            <consortium name="US DOE Joint Genome Institute (JGI-PGF)"/>
            <person name="Walter F."/>
            <person name="Albersmeier A."/>
            <person name="Kalinowski J."/>
            <person name="Ruckert C."/>
        </authorList>
    </citation>
    <scope>NUCLEOTIDE SEQUENCE</scope>
    <source>
        <strain evidence="3">CGMCC 1.15447</strain>
    </source>
</reference>
<dbReference type="GO" id="GO:0005975">
    <property type="term" value="P:carbohydrate metabolic process"/>
    <property type="evidence" value="ECO:0007669"/>
    <property type="project" value="InterPro"/>
</dbReference>